<comment type="caution">
    <text evidence="1">The sequence shown here is derived from an EMBL/GenBank/DDBJ whole genome shotgun (WGS) entry which is preliminary data.</text>
</comment>
<accession>A0ABR2SIK5</accession>
<dbReference type="Proteomes" id="UP001396334">
    <property type="component" value="Unassembled WGS sequence"/>
</dbReference>
<gene>
    <name evidence="1" type="ORF">V6N11_064959</name>
</gene>
<sequence length="99" mass="10872">MHKQYSMDTVVLDSTADRSQDTGLQKFMGVDGVEGDVDGVSYTRDAGFEMNEGESFPVSPVVVGNCLDTSCMRHEDLWVLEVSSEMPSWSSDETVSIVN</sequence>
<dbReference type="EMBL" id="JBBPBN010000014">
    <property type="protein sequence ID" value="KAK9025060.1"/>
    <property type="molecule type" value="Genomic_DNA"/>
</dbReference>
<name>A0ABR2SIK5_9ROSI</name>
<evidence type="ECO:0000313" key="2">
    <source>
        <dbReference type="Proteomes" id="UP001396334"/>
    </source>
</evidence>
<organism evidence="1 2">
    <name type="scientific">Hibiscus sabdariffa</name>
    <name type="common">roselle</name>
    <dbReference type="NCBI Taxonomy" id="183260"/>
    <lineage>
        <taxon>Eukaryota</taxon>
        <taxon>Viridiplantae</taxon>
        <taxon>Streptophyta</taxon>
        <taxon>Embryophyta</taxon>
        <taxon>Tracheophyta</taxon>
        <taxon>Spermatophyta</taxon>
        <taxon>Magnoliopsida</taxon>
        <taxon>eudicotyledons</taxon>
        <taxon>Gunneridae</taxon>
        <taxon>Pentapetalae</taxon>
        <taxon>rosids</taxon>
        <taxon>malvids</taxon>
        <taxon>Malvales</taxon>
        <taxon>Malvaceae</taxon>
        <taxon>Malvoideae</taxon>
        <taxon>Hibiscus</taxon>
    </lineage>
</organism>
<protein>
    <submittedName>
        <fullName evidence="1">Uncharacterized protein</fullName>
    </submittedName>
</protein>
<reference evidence="1 2" key="1">
    <citation type="journal article" date="2024" name="G3 (Bethesda)">
        <title>Genome assembly of Hibiscus sabdariffa L. provides insights into metabolisms of medicinal natural products.</title>
        <authorList>
            <person name="Kim T."/>
        </authorList>
    </citation>
    <scope>NUCLEOTIDE SEQUENCE [LARGE SCALE GENOMIC DNA]</scope>
    <source>
        <strain evidence="1">TK-2024</strain>
        <tissue evidence="1">Old leaves</tissue>
    </source>
</reference>
<proteinExistence type="predicted"/>
<evidence type="ECO:0000313" key="1">
    <source>
        <dbReference type="EMBL" id="KAK9025060.1"/>
    </source>
</evidence>
<keyword evidence="2" id="KW-1185">Reference proteome</keyword>